<dbReference type="InterPro" id="IPR045851">
    <property type="entry name" value="AMP-bd_C_sf"/>
</dbReference>
<dbReference type="Pfam" id="PF00501">
    <property type="entry name" value="AMP-binding"/>
    <property type="match status" value="2"/>
</dbReference>
<keyword evidence="1" id="KW-0596">Phosphopantetheine</keyword>
<dbReference type="Gene3D" id="3.40.50.980">
    <property type="match status" value="3"/>
</dbReference>
<accession>A0A4S3IYU5</accession>
<dbReference type="Gene3D" id="2.30.38.10">
    <property type="entry name" value="Luciferase, Domain 3"/>
    <property type="match status" value="1"/>
</dbReference>
<dbReference type="PROSITE" id="PS00012">
    <property type="entry name" value="PHOSPHOPANTETHEINE"/>
    <property type="match status" value="1"/>
</dbReference>
<dbReference type="PROSITE" id="PS50075">
    <property type="entry name" value="CARRIER"/>
    <property type="match status" value="1"/>
</dbReference>
<dbReference type="InterPro" id="IPR020806">
    <property type="entry name" value="PKS_PP-bd"/>
</dbReference>
<dbReference type="Gene3D" id="1.10.1200.10">
    <property type="entry name" value="ACP-like"/>
    <property type="match status" value="1"/>
</dbReference>
<dbReference type="Proteomes" id="UP000308092">
    <property type="component" value="Unassembled WGS sequence"/>
</dbReference>
<dbReference type="InterPro" id="IPR001242">
    <property type="entry name" value="Condensation_dom"/>
</dbReference>
<dbReference type="InterPro" id="IPR006162">
    <property type="entry name" value="Ppantetheine_attach_site"/>
</dbReference>
<dbReference type="PANTHER" id="PTHR45527">
    <property type="entry name" value="NONRIBOSOMAL PEPTIDE SYNTHETASE"/>
    <property type="match status" value="1"/>
</dbReference>
<gene>
    <name evidence="6" type="ORF">EYZ11_013173</name>
</gene>
<dbReference type="SUPFAM" id="SSF47336">
    <property type="entry name" value="ACP-like"/>
    <property type="match status" value="1"/>
</dbReference>
<dbReference type="Gene3D" id="3.30.300.30">
    <property type="match status" value="1"/>
</dbReference>
<evidence type="ECO:0000256" key="2">
    <source>
        <dbReference type="ARBA" id="ARBA00022553"/>
    </source>
</evidence>
<keyword evidence="2" id="KW-0597">Phosphoprotein</keyword>
<dbReference type="InterPro" id="IPR036736">
    <property type="entry name" value="ACP-like_sf"/>
</dbReference>
<protein>
    <recommendedName>
        <fullName evidence="5">Carrier domain-containing protein</fullName>
    </recommendedName>
</protein>
<dbReference type="AlphaFoldDB" id="A0A4S3IYU5"/>
<dbReference type="InterPro" id="IPR000873">
    <property type="entry name" value="AMP-dep_synth/lig_dom"/>
</dbReference>
<dbReference type="Pfam" id="PF00550">
    <property type="entry name" value="PP-binding"/>
    <property type="match status" value="1"/>
</dbReference>
<keyword evidence="7" id="KW-1185">Reference proteome</keyword>
<dbReference type="CDD" id="cd05918">
    <property type="entry name" value="A_NRPS_SidN3_like"/>
    <property type="match status" value="1"/>
</dbReference>
<dbReference type="Pfam" id="PF00668">
    <property type="entry name" value="Condensation"/>
    <property type="match status" value="1"/>
</dbReference>
<dbReference type="Gene3D" id="3.30.559.30">
    <property type="entry name" value="Nonribosomal peptide synthetase, condensation domain"/>
    <property type="match status" value="1"/>
</dbReference>
<evidence type="ECO:0000313" key="6">
    <source>
        <dbReference type="EMBL" id="THC87382.1"/>
    </source>
</evidence>
<dbReference type="GO" id="GO:0016874">
    <property type="term" value="F:ligase activity"/>
    <property type="evidence" value="ECO:0007669"/>
    <property type="project" value="UniProtKB-KW"/>
</dbReference>
<dbReference type="GO" id="GO:0044550">
    <property type="term" value="P:secondary metabolite biosynthetic process"/>
    <property type="evidence" value="ECO:0007669"/>
    <property type="project" value="TreeGrafter"/>
</dbReference>
<comment type="similarity">
    <text evidence="4">Belongs to the NRP synthetase family.</text>
</comment>
<evidence type="ECO:0000256" key="4">
    <source>
        <dbReference type="ARBA" id="ARBA00029454"/>
    </source>
</evidence>
<dbReference type="GO" id="GO:0031177">
    <property type="term" value="F:phosphopantetheine binding"/>
    <property type="evidence" value="ECO:0007669"/>
    <property type="project" value="InterPro"/>
</dbReference>
<evidence type="ECO:0000313" key="7">
    <source>
        <dbReference type="Proteomes" id="UP000308092"/>
    </source>
</evidence>
<comment type="caution">
    <text evidence="6">The sequence shown here is derived from an EMBL/GenBank/DDBJ whole genome shotgun (WGS) entry which is preliminary data.</text>
</comment>
<evidence type="ECO:0000256" key="1">
    <source>
        <dbReference type="ARBA" id="ARBA00022450"/>
    </source>
</evidence>
<dbReference type="SMART" id="SM00823">
    <property type="entry name" value="PKS_PP"/>
    <property type="match status" value="1"/>
</dbReference>
<evidence type="ECO:0000256" key="3">
    <source>
        <dbReference type="ARBA" id="ARBA00022598"/>
    </source>
</evidence>
<dbReference type="GO" id="GO:0043041">
    <property type="term" value="P:amino acid activation for nonribosomal peptide biosynthetic process"/>
    <property type="evidence" value="ECO:0007669"/>
    <property type="project" value="TreeGrafter"/>
</dbReference>
<dbReference type="VEuPathDB" id="FungiDB:EYZ11_013173"/>
<dbReference type="SUPFAM" id="SSF52777">
    <property type="entry name" value="CoA-dependent acyltransferases"/>
    <property type="match status" value="2"/>
</dbReference>
<organism evidence="6 7">
    <name type="scientific">Aspergillus tanneri</name>
    <dbReference type="NCBI Taxonomy" id="1220188"/>
    <lineage>
        <taxon>Eukaryota</taxon>
        <taxon>Fungi</taxon>
        <taxon>Dikarya</taxon>
        <taxon>Ascomycota</taxon>
        <taxon>Pezizomycotina</taxon>
        <taxon>Eurotiomycetes</taxon>
        <taxon>Eurotiomycetidae</taxon>
        <taxon>Eurotiales</taxon>
        <taxon>Aspergillaceae</taxon>
        <taxon>Aspergillus</taxon>
        <taxon>Aspergillus subgen. Circumdati</taxon>
    </lineage>
</organism>
<name>A0A4S3IYU5_9EURO</name>
<dbReference type="EMBL" id="SOSA01001250">
    <property type="protein sequence ID" value="THC87382.1"/>
    <property type="molecule type" value="Genomic_DNA"/>
</dbReference>
<keyword evidence="3" id="KW-0436">Ligase</keyword>
<feature type="domain" description="Carrier" evidence="5">
    <location>
        <begin position="505"/>
        <end position="581"/>
    </location>
</feature>
<dbReference type="FunFam" id="3.30.300.30:FF:000015">
    <property type="entry name" value="Nonribosomal peptide synthase SidD"/>
    <property type="match status" value="1"/>
</dbReference>
<dbReference type="SUPFAM" id="SSF56801">
    <property type="entry name" value="Acetyl-CoA synthetase-like"/>
    <property type="match status" value="1"/>
</dbReference>
<dbReference type="GO" id="GO:0005737">
    <property type="term" value="C:cytoplasm"/>
    <property type="evidence" value="ECO:0007669"/>
    <property type="project" value="TreeGrafter"/>
</dbReference>
<dbReference type="InterPro" id="IPR023213">
    <property type="entry name" value="CAT-like_dom_sf"/>
</dbReference>
<sequence length="1017" mass="110892">MERTRQQPDAPAVCAWDGELTYKELDELSTRLAHHLVGLGVGPETIVPLCFEKSMWMPVAMLGVMKAGGASVAIDASQPEDRLQLIIRQVQPTVILSSATNQDLAGRLNITTVVTVEASNLAQLHWPPNSYLPAVEPSSKLSAIKYQQDATGFSANARVFDFASYSFDAAWSNFLHSASSGACLCIPSESARKDDIAASMERMQVNYAVLTPSIARLIDPATTPSLRTLILVGEQITQNDIATWTSKVNLKNIYGPAECTPAATAICVCERPWDIGNIGRGIGLTTWVLGLSNGGRIAPVGAVGELWLEGPLVGQGYLGDLEKTATSFVEDPPWLLKGGPGHPGRRGRLYRTGDLVRYDPDGTLVFVGRKDAQVKIRGQRVELGEVEHYVRQNLAEGANPPVVAETITPRDSNTPMLVVYLAIGKEASGSGNSVRAAVQKATQGLEERLAEQLPVYMVPTAYIPVEQIPMTTTGKTDRRRLREIGAALTLEQLAELQPSRGERRAPATEMERQLQGLWSSVLGVDTGSIGADDSFLRIGGDSIGAMRLVGAAREQGLSFTVADVFGTPRLSELAHIVTETSAFYQDPPVFSLIDTRNSLLSCLDTPNFDVVDVYPVTGFQSRCVTAALTRPLGRCYHFYIDLPSGVSFPRLVDSCEKLWEHLDILRTVFVDFEDHRMQIVMKNIKPIIDIYEAERDLAESSQDIYRSDLQSPLELGRTFTRFLLTLTRDGRARLTIRLSHAQYDGFSLPTIFSCFAAFYDAREPPVVPKFAGYIRHALQNREAGSHYWRSLLQGSQITKIRSCAEKNGTYLSNDLSGQTIRFKKIVPAPKTSNDFTPATIFIALCACTLAKMTESSDVVFGLVVSGRSSLPPGLHGVIGPCLNVVPIRVHVPATESFACAISCVHEQRVQGLAFETSQFSDIAANSTDWPKGIKDFGLVAQFQDIDENPATEISGMSTKLYAHQGQEDLVDTDSVGILAKPVGDSWEVEIAASRKSYAPLAVESVLVELSALLTSIR</sequence>
<reference evidence="6 7" key="1">
    <citation type="submission" date="2019-03" db="EMBL/GenBank/DDBJ databases">
        <title>The genome sequence of a newly discovered highly antifungal drug resistant Aspergillus species, Aspergillus tanneri NIH 1004.</title>
        <authorList>
            <person name="Mounaud S."/>
            <person name="Singh I."/>
            <person name="Joardar V."/>
            <person name="Pakala S."/>
            <person name="Pakala S."/>
            <person name="Venepally P."/>
            <person name="Hoover J."/>
            <person name="Nierman W."/>
            <person name="Chung J."/>
            <person name="Losada L."/>
        </authorList>
    </citation>
    <scope>NUCLEOTIDE SEQUENCE [LARGE SCALE GENOMIC DNA]</scope>
    <source>
        <strain evidence="6 7">NIH1004</strain>
    </source>
</reference>
<dbReference type="Gene3D" id="3.30.559.10">
    <property type="entry name" value="Chloramphenicol acetyltransferase-like domain"/>
    <property type="match status" value="1"/>
</dbReference>
<dbReference type="STRING" id="1220188.A0A4S3IYU5"/>
<evidence type="ECO:0000259" key="5">
    <source>
        <dbReference type="PROSITE" id="PS50075"/>
    </source>
</evidence>
<dbReference type="InterPro" id="IPR009081">
    <property type="entry name" value="PP-bd_ACP"/>
</dbReference>
<dbReference type="FunFam" id="1.10.1200.10:FF:000005">
    <property type="entry name" value="Nonribosomal peptide synthetase 1"/>
    <property type="match status" value="1"/>
</dbReference>
<proteinExistence type="inferred from homology"/>
<dbReference type="PANTHER" id="PTHR45527:SF1">
    <property type="entry name" value="FATTY ACID SYNTHASE"/>
    <property type="match status" value="1"/>
</dbReference>